<protein>
    <submittedName>
        <fullName evidence="3">Uncharacterized conserved protein</fullName>
    </submittedName>
</protein>
<dbReference type="AlphaFoldDB" id="A0A1H7JB97"/>
<dbReference type="Gene3D" id="3.30.70.1060">
    <property type="entry name" value="Dimeric alpha+beta barrel"/>
    <property type="match status" value="1"/>
</dbReference>
<gene>
    <name evidence="3" type="ORF">SAMN05421740_102506</name>
</gene>
<organism evidence="3 4">
    <name type="scientific">Parapedobacter koreensis</name>
    <dbReference type="NCBI Taxonomy" id="332977"/>
    <lineage>
        <taxon>Bacteria</taxon>
        <taxon>Pseudomonadati</taxon>
        <taxon>Bacteroidota</taxon>
        <taxon>Sphingobacteriia</taxon>
        <taxon>Sphingobacteriales</taxon>
        <taxon>Sphingobacteriaceae</taxon>
        <taxon>Parapedobacter</taxon>
    </lineage>
</organism>
<evidence type="ECO:0000313" key="4">
    <source>
        <dbReference type="Proteomes" id="UP000198916"/>
    </source>
</evidence>
<reference evidence="4" key="1">
    <citation type="submission" date="2016-10" db="EMBL/GenBank/DDBJ databases">
        <authorList>
            <person name="Varghese N."/>
            <person name="Submissions S."/>
        </authorList>
    </citation>
    <scope>NUCLEOTIDE SEQUENCE [LARGE SCALE GENOMIC DNA]</scope>
    <source>
        <strain evidence="4">Jip14</strain>
    </source>
</reference>
<name>A0A1H7JB97_9SPHI</name>
<dbReference type="OrthoDB" id="7782105at2"/>
<dbReference type="InterPro" id="IPR011008">
    <property type="entry name" value="Dimeric_a/b-barrel"/>
</dbReference>
<dbReference type="RefSeq" id="WP_090603758.1">
    <property type="nucleotide sequence ID" value="NZ_FNZR01000002.1"/>
</dbReference>
<dbReference type="EMBL" id="FNZR01000002">
    <property type="protein sequence ID" value="SEK71796.1"/>
    <property type="molecule type" value="Genomic_DNA"/>
</dbReference>
<evidence type="ECO:0000256" key="1">
    <source>
        <dbReference type="ARBA" id="ARBA00007689"/>
    </source>
</evidence>
<dbReference type="PANTHER" id="PTHR35174:SF3">
    <property type="entry name" value="BLL7171 PROTEIN"/>
    <property type="match status" value="1"/>
</dbReference>
<accession>A0A1H7JB97</accession>
<evidence type="ECO:0000313" key="3">
    <source>
        <dbReference type="EMBL" id="SEK71796.1"/>
    </source>
</evidence>
<sequence length="115" mass="13201">MKEFLMLIREEANYGELSAEEMQACIEKHYHWVEELKKKGQYKEAQPLDAGGAYIKGRKKIVSDGPFLEGKECVSGYYILLATSLEEAVEIAKGNPDLDWDRTVEVREIMPMDEQ</sequence>
<comment type="similarity">
    <text evidence="1">Belongs to the YciI family.</text>
</comment>
<dbReference type="Pfam" id="PF03795">
    <property type="entry name" value="YCII"/>
    <property type="match status" value="1"/>
</dbReference>
<dbReference type="STRING" id="332977.SAMN05421740_102506"/>
<dbReference type="Proteomes" id="UP000198916">
    <property type="component" value="Unassembled WGS sequence"/>
</dbReference>
<dbReference type="SUPFAM" id="SSF54909">
    <property type="entry name" value="Dimeric alpha+beta barrel"/>
    <property type="match status" value="1"/>
</dbReference>
<feature type="domain" description="YCII-related" evidence="2">
    <location>
        <begin position="12"/>
        <end position="112"/>
    </location>
</feature>
<dbReference type="PANTHER" id="PTHR35174">
    <property type="entry name" value="BLL7171 PROTEIN-RELATED"/>
    <property type="match status" value="1"/>
</dbReference>
<proteinExistence type="inferred from homology"/>
<evidence type="ECO:0000259" key="2">
    <source>
        <dbReference type="Pfam" id="PF03795"/>
    </source>
</evidence>
<keyword evidence="4" id="KW-1185">Reference proteome</keyword>
<dbReference type="InterPro" id="IPR005545">
    <property type="entry name" value="YCII"/>
</dbReference>